<dbReference type="AlphaFoldDB" id="A0AA43QME1"/>
<evidence type="ECO:0000313" key="4">
    <source>
        <dbReference type="Proteomes" id="UP001161017"/>
    </source>
</evidence>
<feature type="compositionally biased region" description="Acidic residues" evidence="2">
    <location>
        <begin position="303"/>
        <end position="327"/>
    </location>
</feature>
<organism evidence="3 4">
    <name type="scientific">Ramalina farinacea</name>
    <dbReference type="NCBI Taxonomy" id="258253"/>
    <lineage>
        <taxon>Eukaryota</taxon>
        <taxon>Fungi</taxon>
        <taxon>Dikarya</taxon>
        <taxon>Ascomycota</taxon>
        <taxon>Pezizomycotina</taxon>
        <taxon>Lecanoromycetes</taxon>
        <taxon>OSLEUM clade</taxon>
        <taxon>Lecanoromycetidae</taxon>
        <taxon>Lecanorales</taxon>
        <taxon>Lecanorineae</taxon>
        <taxon>Ramalinaceae</taxon>
        <taxon>Ramalina</taxon>
    </lineage>
</organism>
<gene>
    <name evidence="3" type="primary">RRN3</name>
    <name evidence="3" type="ORF">OHK93_007548</name>
</gene>
<evidence type="ECO:0000256" key="2">
    <source>
        <dbReference type="SAM" id="MobiDB-lite"/>
    </source>
</evidence>
<evidence type="ECO:0000313" key="3">
    <source>
        <dbReference type="EMBL" id="MDI1488274.1"/>
    </source>
</evidence>
<proteinExistence type="inferred from homology"/>
<feature type="compositionally biased region" description="Acidic residues" evidence="2">
    <location>
        <begin position="644"/>
        <end position="665"/>
    </location>
</feature>
<dbReference type="Proteomes" id="UP001161017">
    <property type="component" value="Unassembled WGS sequence"/>
</dbReference>
<sequence length="674" mass="77212">MSPILPQPSGSTHTSKRAQPLPRRSTLVRKRDDSSSDYIPSSPTKKVKVTFDNDVEVRTVGQFEKAPELIQQEVRSAFQKRAHGDNTGYERIKAIYDQNEDEYENVTPFSLSQYTVALLGNIPSLNRSTADLVRAVIQSEWLGREEDYVALFMRLLANIVTAQGSFLLDTLTTLVENLTSTPPSSRRLPDTPPISRTKLYLRVHQTLKYLIRIFPAASNVLQRTIIENFPDQPDSRRSHVIYTQNLLKILDYAPELRQDILALITERLVKIDVQVQVDIEDLEDEEGEGLVEKLPQIRPDLLDEFEDDSDSSDNDSDSDDDDEDEDEEAKRTKDIRKNVEKMDSMLDILFSYYSRDFQSSKTGTGASMVIEILMSQFVTTILSTHRSRHTQFLLFHFAQQSPDYVDILVGTCVQKVLDKKQPTLTRQNASAYLASFVARGMHVPSIVVRDVFDYIRDELDRMRGEIEPTCSGPDLRRYSSYYCLVQSLLYIFCFRWRDLELRYEDEEEDDDDDLDTPYRQGHQWRPGTKEAFHSHLFSKLNPLKVCSPAIIEEFARVAKHLGVIFIYHIIETNKRIRLANYSVSMLGSMYGQPDREGALSVSQDQGHHHLDAYFPFDPYHLPKSKRWIEGDYRDWSPVPGLANDEVDDSDSDDDDDVGDGDIEGTETDRTGAST</sequence>
<evidence type="ECO:0000256" key="1">
    <source>
        <dbReference type="ARBA" id="ARBA00010098"/>
    </source>
</evidence>
<dbReference type="PANTHER" id="PTHR12790:SF0">
    <property type="entry name" value="RNA POLYMERASE I-SPECIFIC TRANSCRIPTION INITIATION FACTOR RRN3-RELATED"/>
    <property type="match status" value="1"/>
</dbReference>
<protein>
    <submittedName>
        <fullName evidence="3">DNA independent RNA polymerase I transcription factor</fullName>
    </submittedName>
</protein>
<name>A0AA43QME1_9LECA</name>
<dbReference type="GO" id="GO:0005634">
    <property type="term" value="C:nucleus"/>
    <property type="evidence" value="ECO:0007669"/>
    <property type="project" value="TreeGrafter"/>
</dbReference>
<dbReference type="GO" id="GO:0001042">
    <property type="term" value="F:RNA polymerase I core binding"/>
    <property type="evidence" value="ECO:0007669"/>
    <property type="project" value="TreeGrafter"/>
</dbReference>
<dbReference type="PANTHER" id="PTHR12790">
    <property type="entry name" value="TRANSCRIPTION INITIATION FACTOR IA RRN3"/>
    <property type="match status" value="1"/>
</dbReference>
<accession>A0AA43QME1</accession>
<dbReference type="EMBL" id="JAPUFD010000007">
    <property type="protein sequence ID" value="MDI1488274.1"/>
    <property type="molecule type" value="Genomic_DNA"/>
</dbReference>
<feature type="region of interest" description="Disordered" evidence="2">
    <location>
        <begin position="1"/>
        <end position="42"/>
    </location>
</feature>
<reference evidence="3" key="1">
    <citation type="journal article" date="2023" name="Genome Biol. Evol.">
        <title>First Whole Genome Sequence and Flow Cytometry Genome Size Data for the Lichen-Forming Fungus Ramalina farinacea (Ascomycota).</title>
        <authorList>
            <person name="Llewellyn T."/>
            <person name="Mian S."/>
            <person name="Hill R."/>
            <person name="Leitch I.J."/>
            <person name="Gaya E."/>
        </authorList>
    </citation>
    <scope>NUCLEOTIDE SEQUENCE</scope>
    <source>
        <strain evidence="3">LIQ254RAFAR</strain>
    </source>
</reference>
<comment type="caution">
    <text evidence="3">The sequence shown here is derived from an EMBL/GenBank/DDBJ whole genome shotgun (WGS) entry which is preliminary data.</text>
</comment>
<feature type="region of interest" description="Disordered" evidence="2">
    <location>
        <begin position="303"/>
        <end position="335"/>
    </location>
</feature>
<feature type="region of interest" description="Disordered" evidence="2">
    <location>
        <begin position="638"/>
        <end position="674"/>
    </location>
</feature>
<dbReference type="Pfam" id="PF05327">
    <property type="entry name" value="RRN3"/>
    <property type="match status" value="1"/>
</dbReference>
<dbReference type="InterPro" id="IPR007991">
    <property type="entry name" value="RNA_pol_I_trans_ini_fac_RRN3"/>
</dbReference>
<keyword evidence="4" id="KW-1185">Reference proteome</keyword>
<comment type="similarity">
    <text evidence="1">Belongs to the RRN3 family.</text>
</comment>
<dbReference type="GO" id="GO:0001181">
    <property type="term" value="F:RNA polymerase I general transcription initiation factor activity"/>
    <property type="evidence" value="ECO:0007669"/>
    <property type="project" value="InterPro"/>
</dbReference>
<dbReference type="GO" id="GO:0006361">
    <property type="term" value="P:transcription initiation at RNA polymerase I promoter"/>
    <property type="evidence" value="ECO:0007669"/>
    <property type="project" value="InterPro"/>
</dbReference>